<reference evidence="12 13" key="1">
    <citation type="submission" date="2015-09" db="EMBL/GenBank/DDBJ databases">
        <title>Trachymyrmex zeteki WGS genome.</title>
        <authorList>
            <person name="Nygaard S."/>
            <person name="Hu H."/>
            <person name="Boomsma J."/>
            <person name="Zhang G."/>
        </authorList>
    </citation>
    <scope>NUCLEOTIDE SEQUENCE [LARGE SCALE GENOMIC DNA]</scope>
    <source>
        <strain evidence="12">Tzet28-1</strain>
        <tissue evidence="12">Whole body</tissue>
    </source>
</reference>
<dbReference type="InterPro" id="IPR002305">
    <property type="entry name" value="aa-tRNA-synth_Ic"/>
</dbReference>
<name>A0A151WFS4_9HYME</name>
<dbReference type="SUPFAM" id="SSF52374">
    <property type="entry name" value="Nucleotidylyl transferase"/>
    <property type="match status" value="1"/>
</dbReference>
<dbReference type="Gene3D" id="1.10.240.10">
    <property type="entry name" value="Tyrosyl-Transfer RNA Synthetase"/>
    <property type="match status" value="1"/>
</dbReference>
<comment type="similarity">
    <text evidence="2 10">Belongs to the class-I aminoacyl-tRNA synthetase family.</text>
</comment>
<evidence type="ECO:0000256" key="7">
    <source>
        <dbReference type="ARBA" id="ARBA00022917"/>
    </source>
</evidence>
<evidence type="ECO:0000256" key="6">
    <source>
        <dbReference type="ARBA" id="ARBA00022840"/>
    </source>
</evidence>
<dbReference type="STRING" id="64791.A0A151WFS4"/>
<evidence type="ECO:0000256" key="11">
    <source>
        <dbReference type="SAM" id="MobiDB-lite"/>
    </source>
</evidence>
<evidence type="ECO:0000313" key="12">
    <source>
        <dbReference type="EMBL" id="KYQ46686.1"/>
    </source>
</evidence>
<dbReference type="PANTHER" id="PTHR43766">
    <property type="entry name" value="TRYPTOPHAN--TRNA LIGASE, MITOCHONDRIAL"/>
    <property type="match status" value="1"/>
</dbReference>
<dbReference type="GO" id="GO:0070183">
    <property type="term" value="P:mitochondrial tryptophanyl-tRNA aminoacylation"/>
    <property type="evidence" value="ECO:0007669"/>
    <property type="project" value="TreeGrafter"/>
</dbReference>
<evidence type="ECO:0000256" key="8">
    <source>
        <dbReference type="ARBA" id="ARBA00023146"/>
    </source>
</evidence>
<dbReference type="PANTHER" id="PTHR43766:SF1">
    <property type="entry name" value="TRYPTOPHAN--TRNA LIGASE, MITOCHONDRIAL"/>
    <property type="match status" value="1"/>
</dbReference>
<evidence type="ECO:0000256" key="9">
    <source>
        <dbReference type="ARBA" id="ARBA00030268"/>
    </source>
</evidence>
<dbReference type="InterPro" id="IPR014729">
    <property type="entry name" value="Rossmann-like_a/b/a_fold"/>
</dbReference>
<organism evidence="12 13">
    <name type="scientific">Mycetomoellerius zeteki</name>
    <dbReference type="NCBI Taxonomy" id="64791"/>
    <lineage>
        <taxon>Eukaryota</taxon>
        <taxon>Metazoa</taxon>
        <taxon>Ecdysozoa</taxon>
        <taxon>Arthropoda</taxon>
        <taxon>Hexapoda</taxon>
        <taxon>Insecta</taxon>
        <taxon>Pterygota</taxon>
        <taxon>Neoptera</taxon>
        <taxon>Endopterygota</taxon>
        <taxon>Hymenoptera</taxon>
        <taxon>Apocrita</taxon>
        <taxon>Aculeata</taxon>
        <taxon>Formicoidea</taxon>
        <taxon>Formicidae</taxon>
        <taxon>Myrmicinae</taxon>
        <taxon>Mycetomoellerius</taxon>
    </lineage>
</organism>
<evidence type="ECO:0000256" key="2">
    <source>
        <dbReference type="ARBA" id="ARBA00005594"/>
    </source>
</evidence>
<dbReference type="Gene3D" id="3.40.50.620">
    <property type="entry name" value="HUPs"/>
    <property type="match status" value="1"/>
</dbReference>
<dbReference type="Pfam" id="PF00579">
    <property type="entry name" value="tRNA-synt_1b"/>
    <property type="match status" value="1"/>
</dbReference>
<dbReference type="GO" id="GO:0004830">
    <property type="term" value="F:tryptophan-tRNA ligase activity"/>
    <property type="evidence" value="ECO:0007669"/>
    <property type="project" value="UniProtKB-EC"/>
</dbReference>
<evidence type="ECO:0000256" key="3">
    <source>
        <dbReference type="ARBA" id="ARBA00013161"/>
    </source>
</evidence>
<dbReference type="AlphaFoldDB" id="A0A151WFS4"/>
<dbReference type="InterPro" id="IPR050203">
    <property type="entry name" value="Trp-tRNA_synthetase"/>
</dbReference>
<dbReference type="CDD" id="cd00806">
    <property type="entry name" value="TrpRS_core"/>
    <property type="match status" value="1"/>
</dbReference>
<evidence type="ECO:0000256" key="1">
    <source>
        <dbReference type="ARBA" id="ARBA00004173"/>
    </source>
</evidence>
<dbReference type="PROSITE" id="PS00178">
    <property type="entry name" value="AA_TRNA_LIGASE_I"/>
    <property type="match status" value="1"/>
</dbReference>
<gene>
    <name evidence="12" type="ORF">ALC60_14317</name>
</gene>
<dbReference type="Proteomes" id="UP000075809">
    <property type="component" value="Unassembled WGS sequence"/>
</dbReference>
<comment type="subcellular location">
    <subcellularLocation>
        <location evidence="1">Mitochondrion</location>
    </subcellularLocation>
</comment>
<feature type="region of interest" description="Disordered" evidence="11">
    <location>
        <begin position="200"/>
        <end position="220"/>
    </location>
</feature>
<evidence type="ECO:0000256" key="10">
    <source>
        <dbReference type="RuleBase" id="RU363036"/>
    </source>
</evidence>
<dbReference type="GO" id="GO:0005524">
    <property type="term" value="F:ATP binding"/>
    <property type="evidence" value="ECO:0007669"/>
    <property type="project" value="UniProtKB-KW"/>
</dbReference>
<dbReference type="EMBL" id="KQ983206">
    <property type="protein sequence ID" value="KYQ46686.1"/>
    <property type="molecule type" value="Genomic_DNA"/>
</dbReference>
<accession>A0A151WFS4</accession>
<dbReference type="InterPro" id="IPR001412">
    <property type="entry name" value="aa-tRNA-synth_I_CS"/>
</dbReference>
<dbReference type="FunFam" id="1.10.240.10:FF:000002">
    <property type="entry name" value="Tryptophan--tRNA ligase"/>
    <property type="match status" value="1"/>
</dbReference>
<dbReference type="GO" id="GO:0005759">
    <property type="term" value="C:mitochondrial matrix"/>
    <property type="evidence" value="ECO:0007669"/>
    <property type="project" value="TreeGrafter"/>
</dbReference>
<dbReference type="InterPro" id="IPR002306">
    <property type="entry name" value="Trp-tRNA-ligase"/>
</dbReference>
<protein>
    <recommendedName>
        <fullName evidence="3">tryptophan--tRNA ligase</fullName>
        <ecNumber evidence="3">6.1.1.2</ecNumber>
    </recommendedName>
    <alternativeName>
        <fullName evidence="9">Tryptophanyl-tRNA synthetase</fullName>
    </alternativeName>
</protein>
<dbReference type="EC" id="6.1.1.2" evidence="3"/>
<dbReference type="NCBIfam" id="TIGR00233">
    <property type="entry name" value="trpS"/>
    <property type="match status" value="1"/>
</dbReference>
<evidence type="ECO:0000313" key="13">
    <source>
        <dbReference type="Proteomes" id="UP000075809"/>
    </source>
</evidence>
<keyword evidence="7 10" id="KW-0648">Protein biosynthesis</keyword>
<dbReference type="PRINTS" id="PR01039">
    <property type="entry name" value="TRNASYNTHTRP"/>
</dbReference>
<sequence>MLKILRAAARSERTCATKSEGLRECSNQITQIKYPKRIFSGIQPTGSVHLGNYFGAIQRWVELQNSGEAFLCSIADLHSITLPQNPKKLRENILLMTATLIACGIDYKRSILFQQSKVSMHAELCWILGSITTMARLAHLPQFKEKSESLKNIPLGLATHVPVGQDQAQHIQLAQDLVQIFNREFGQTFPVPHTLINGPSQRIKSLRDPTKKMSKSHTNSKSRLNLLDEPDILLEKVKKAVTDFTSEVTYDPEKRPGIANLINIHSLFTGQTPEEICEEAVDLNTGQYKLKLADIVIEKLSPIRKDILRLTREPAYLDEVLKEGAERATELATSCWMEVTEKVFGNDIQDVKNITKTVEIM</sequence>
<keyword evidence="4 10" id="KW-0436">Ligase</keyword>
<keyword evidence="8 10" id="KW-0030">Aminoacyl-tRNA synthetase</keyword>
<keyword evidence="13" id="KW-1185">Reference proteome</keyword>
<proteinExistence type="inferred from homology"/>
<keyword evidence="5 10" id="KW-0547">Nucleotide-binding</keyword>
<evidence type="ECO:0000256" key="5">
    <source>
        <dbReference type="ARBA" id="ARBA00022741"/>
    </source>
</evidence>
<keyword evidence="6 10" id="KW-0067">ATP-binding</keyword>
<evidence type="ECO:0000256" key="4">
    <source>
        <dbReference type="ARBA" id="ARBA00022598"/>
    </source>
</evidence>